<feature type="region of interest" description="Disordered" evidence="1">
    <location>
        <begin position="1026"/>
        <end position="1064"/>
    </location>
</feature>
<feature type="region of interest" description="Disordered" evidence="1">
    <location>
        <begin position="22"/>
        <end position="45"/>
    </location>
</feature>
<feature type="region of interest" description="Disordered" evidence="1">
    <location>
        <begin position="798"/>
        <end position="851"/>
    </location>
</feature>
<evidence type="ECO:0000313" key="2">
    <source>
        <dbReference type="EMBL" id="KAK2165266.1"/>
    </source>
</evidence>
<protein>
    <submittedName>
        <fullName evidence="2">Uncharacterized protein</fullName>
    </submittedName>
</protein>
<evidence type="ECO:0000313" key="3">
    <source>
        <dbReference type="Proteomes" id="UP001209878"/>
    </source>
</evidence>
<feature type="compositionally biased region" description="Basic and acidic residues" evidence="1">
    <location>
        <begin position="177"/>
        <end position="192"/>
    </location>
</feature>
<feature type="compositionally biased region" description="Low complexity" evidence="1">
    <location>
        <begin position="753"/>
        <end position="764"/>
    </location>
</feature>
<gene>
    <name evidence="2" type="ORF">NP493_1374g00013</name>
</gene>
<feature type="region of interest" description="Disordered" evidence="1">
    <location>
        <begin position="863"/>
        <end position="1013"/>
    </location>
</feature>
<feature type="compositionally biased region" description="Polar residues" evidence="1">
    <location>
        <begin position="657"/>
        <end position="667"/>
    </location>
</feature>
<feature type="compositionally biased region" description="Polar residues" evidence="1">
    <location>
        <begin position="285"/>
        <end position="307"/>
    </location>
</feature>
<feature type="region of interest" description="Disordered" evidence="1">
    <location>
        <begin position="646"/>
        <end position="670"/>
    </location>
</feature>
<dbReference type="EMBL" id="JAODUO010001372">
    <property type="protein sequence ID" value="KAK2165266.1"/>
    <property type="molecule type" value="Genomic_DNA"/>
</dbReference>
<feature type="compositionally biased region" description="Basic and acidic residues" evidence="1">
    <location>
        <begin position="870"/>
        <end position="890"/>
    </location>
</feature>
<sequence>MSKPSTDAFIFCYSLRPTGTRTSVWPPPASAATCEPPLSSTRRQHHREVYTSQLNWTRPEVPQHSQHVPSTSPRLTEHTDHVHPASARMTEHTNMQSSNSAQNFQRCSEKVDLRCSSESAMPHFGHQGLTRSAAPWTPGGTTPKSSPIAVVRPHELQRKNRHWSVVSPVSRGSQRHHSFESHGADDSPHSHQGEGYTSGDPMRSLHSKHSFNYDLSDHKSTGSLQTGNIPYDGQFSSCRAPFPPSPPLPPVRDSSSLKYTRIGQTHEKYPSWPVTAANQERDDTNSSVCSNSRTNSWSEPTTTTSSGEFPMKPNKMVYQPRLRHIEEKVTSDSLRRHLEENGVKSQKPLPTGEVLEAVAAHMTSESRLKNFEVERTYPRYDHEGVLRDSKNYTVPSPPEHDVTIFTATSCQPHHQWGHDTRPIASWDSHTDYSGSVRSTYDANRGTDTSPTRTVAANRSSTDTFSQVAPLASPTSLPPEILGSRNVSVKYIVRTSKPYYNTGTQTDDLDTGSGDVMSRDLKSPMAHTVVEKSASDVAPRKAVKDASTGVPLVGIVGRVESFYDNAPRVGEHARETHGLRDSEQQTVNEQSPLDVAARTTTLTAPLHYTAPSAIGATARNTLTATSSLGGTTRHSAHMTLDERTSLPLSSASGAFRNSAPQTMTSSAGAATKDYDGTSLQWTQAQTAASQEFSPLHDDFLAQIHEHSPSQTQMLRKLSQEFYGSRLQQHTAFSFNQPRKMEPLPLSTTHEVAAPTPTSQSSTSTSDVAQNASNTNERGETENRNWERLANMSLRKAYGTCDDGNHPGAASDKFHKPLHGRSVSTSHMLKQKTSPPPQVSHKGQSSLDSSSRITRRVKDFVGSLWGGAKSTTDTRKIAEDARRDWEQRDMPRKIGTPSKLKRTTSEQIRPIKEQSKERLRVKDMYAARSSKESDSSYHKPLDDLRTQSAKHSHHSSDPSDTDPFTSDAQKHISGDSDVFLDPQDQHGSLRPGSTRSTASSGSIEDRHNNSDPQLKKFQQRAVLSFFEEKTGKRMSSSSIDSSETTPWQVAPPPVDEEPRKETMKKSLSLPSDVLQGFHRHGRSSSGNYRILREAEKIFPDTSFGDDTMSPPLLDIPPGDPTALSLSPVSSVSSPTAQEYSPPLHPWDKDAENRTQSTDYRPSSLSAAKNRKSEADRKSTEHRAQLSEKSDQETHPKTTYEYSSRWVVFVQLVLGGWSLYKYSSRWVVFEQIQF</sequence>
<name>A0AAD9NEG1_RIDPI</name>
<proteinExistence type="predicted"/>
<accession>A0AAD9NEG1</accession>
<feature type="region of interest" description="Disordered" evidence="1">
    <location>
        <begin position="749"/>
        <end position="784"/>
    </location>
</feature>
<dbReference type="AlphaFoldDB" id="A0AAD9NEG1"/>
<feature type="compositionally biased region" description="Polar residues" evidence="1">
    <location>
        <begin position="63"/>
        <end position="74"/>
    </location>
</feature>
<comment type="caution">
    <text evidence="2">The sequence shown here is derived from an EMBL/GenBank/DDBJ whole genome shotgun (WGS) entry which is preliminary data.</text>
</comment>
<feature type="compositionally biased region" description="Low complexity" evidence="1">
    <location>
        <begin position="1119"/>
        <end position="1134"/>
    </location>
</feature>
<feature type="compositionally biased region" description="Polar residues" evidence="1">
    <location>
        <begin position="839"/>
        <end position="850"/>
    </location>
</feature>
<feature type="region of interest" description="Disordered" evidence="1">
    <location>
        <begin position="1098"/>
        <end position="1194"/>
    </location>
</feature>
<feature type="compositionally biased region" description="Basic and acidic residues" evidence="1">
    <location>
        <begin position="1168"/>
        <end position="1194"/>
    </location>
</feature>
<evidence type="ECO:0000256" key="1">
    <source>
        <dbReference type="SAM" id="MobiDB-lite"/>
    </source>
</evidence>
<feature type="compositionally biased region" description="Polar residues" evidence="1">
    <location>
        <begin position="989"/>
        <end position="1000"/>
    </location>
</feature>
<organism evidence="2 3">
    <name type="scientific">Ridgeia piscesae</name>
    <name type="common">Tubeworm</name>
    <dbReference type="NCBI Taxonomy" id="27915"/>
    <lineage>
        <taxon>Eukaryota</taxon>
        <taxon>Metazoa</taxon>
        <taxon>Spiralia</taxon>
        <taxon>Lophotrochozoa</taxon>
        <taxon>Annelida</taxon>
        <taxon>Polychaeta</taxon>
        <taxon>Sedentaria</taxon>
        <taxon>Canalipalpata</taxon>
        <taxon>Sabellida</taxon>
        <taxon>Siboglinidae</taxon>
        <taxon>Ridgeia</taxon>
    </lineage>
</organism>
<reference evidence="2" key="1">
    <citation type="journal article" date="2023" name="Mol. Biol. Evol.">
        <title>Third-Generation Sequencing Reveals the Adaptive Role of the Epigenome in Three Deep-Sea Polychaetes.</title>
        <authorList>
            <person name="Perez M."/>
            <person name="Aroh O."/>
            <person name="Sun Y."/>
            <person name="Lan Y."/>
            <person name="Juniper S.K."/>
            <person name="Young C.R."/>
            <person name="Angers B."/>
            <person name="Qian P.Y."/>
        </authorList>
    </citation>
    <scope>NUCLEOTIDE SEQUENCE</scope>
    <source>
        <strain evidence="2">R07B-5</strain>
    </source>
</reference>
<feature type="compositionally biased region" description="Basic and acidic residues" evidence="1">
    <location>
        <begin position="571"/>
        <end position="582"/>
    </location>
</feature>
<feature type="compositionally biased region" description="Polar residues" evidence="1">
    <location>
        <begin position="820"/>
        <end position="831"/>
    </location>
</feature>
<dbReference type="Proteomes" id="UP001209878">
    <property type="component" value="Unassembled WGS sequence"/>
</dbReference>
<feature type="compositionally biased region" description="Polar residues" evidence="1">
    <location>
        <begin position="1151"/>
        <end position="1164"/>
    </location>
</feature>
<feature type="region of interest" description="Disordered" evidence="1">
    <location>
        <begin position="571"/>
        <end position="590"/>
    </location>
</feature>
<feature type="compositionally biased region" description="Basic and acidic residues" evidence="1">
    <location>
        <begin position="907"/>
        <end position="943"/>
    </location>
</feature>
<feature type="region of interest" description="Disordered" evidence="1">
    <location>
        <begin position="438"/>
        <end position="460"/>
    </location>
</feature>
<feature type="region of interest" description="Disordered" evidence="1">
    <location>
        <begin position="274"/>
        <end position="313"/>
    </location>
</feature>
<feature type="compositionally biased region" description="Basic and acidic residues" evidence="1">
    <location>
        <begin position="775"/>
        <end position="784"/>
    </location>
</feature>
<keyword evidence="3" id="KW-1185">Reference proteome</keyword>
<feature type="region of interest" description="Disordered" evidence="1">
    <location>
        <begin position="124"/>
        <end position="208"/>
    </location>
</feature>
<feature type="region of interest" description="Disordered" evidence="1">
    <location>
        <begin position="59"/>
        <end position="78"/>
    </location>
</feature>